<reference evidence="4" key="2">
    <citation type="journal article" date="2019" name="Int. J. Syst. Evol. Microbiol.">
        <title>The Global Catalogue of Microorganisms (GCM) 10K type strain sequencing project: providing services to taxonomists for standard genome sequencing and annotation.</title>
        <authorList>
            <consortium name="The Broad Institute Genomics Platform"/>
            <consortium name="The Broad Institute Genome Sequencing Center for Infectious Disease"/>
            <person name="Wu L."/>
            <person name="Ma J."/>
        </authorList>
    </citation>
    <scope>NUCLEOTIDE SEQUENCE [LARGE SCALE GENOMIC DNA]</scope>
    <source>
        <strain evidence="4">CCM 8937</strain>
    </source>
</reference>
<name>A0ABW4BKL9_9LACO</name>
<organism evidence="3 4">
    <name type="scientific">Lapidilactobacillus gannanensis</name>
    <dbReference type="NCBI Taxonomy" id="2486002"/>
    <lineage>
        <taxon>Bacteria</taxon>
        <taxon>Bacillati</taxon>
        <taxon>Bacillota</taxon>
        <taxon>Bacilli</taxon>
        <taxon>Lactobacillales</taxon>
        <taxon>Lactobacillaceae</taxon>
        <taxon>Lapidilactobacillus</taxon>
    </lineage>
</organism>
<gene>
    <name evidence="2" type="ORF">ACFQ4R_03180</name>
    <name evidence="3" type="ORF">ACFQ4R_03835</name>
</gene>
<feature type="non-terminal residue" evidence="3">
    <location>
        <position position="66"/>
    </location>
</feature>
<proteinExistence type="predicted"/>
<dbReference type="PANTHER" id="PTHR36180">
    <property type="entry name" value="DNA-BINDING PROTEIN-RELATED-RELATED"/>
    <property type="match status" value="1"/>
</dbReference>
<dbReference type="InterPro" id="IPR003497">
    <property type="entry name" value="BRO_N_domain"/>
</dbReference>
<reference evidence="3" key="3">
    <citation type="submission" date="2024-09" db="EMBL/GenBank/DDBJ databases">
        <authorList>
            <person name="Sun Q."/>
            <person name="Mori K."/>
        </authorList>
    </citation>
    <scope>NUCLEOTIDE SEQUENCE</scope>
    <source>
        <strain evidence="3">CCM 8937</strain>
    </source>
</reference>
<dbReference type="PROSITE" id="PS51750">
    <property type="entry name" value="BRO_N"/>
    <property type="match status" value="1"/>
</dbReference>
<dbReference type="Proteomes" id="UP001597191">
    <property type="component" value="Unassembled WGS sequence"/>
</dbReference>
<dbReference type="EMBL" id="JBHTOH010000025">
    <property type="protein sequence ID" value="MFD1410744.1"/>
    <property type="molecule type" value="Genomic_DNA"/>
</dbReference>
<dbReference type="Pfam" id="PF02498">
    <property type="entry name" value="Bro-N"/>
    <property type="match status" value="1"/>
</dbReference>
<keyword evidence="4" id="KW-1185">Reference proteome</keyword>
<dbReference type="EMBL" id="JBHTOH010000018">
    <property type="protein sequence ID" value="MFD1410618.1"/>
    <property type="molecule type" value="Genomic_DNA"/>
</dbReference>
<reference evidence="3" key="1">
    <citation type="journal article" date="2014" name="Int. J. Syst. Evol. Microbiol.">
        <title>Complete genome of a new Firmicutes species belonging to the dominant human colonic microbiota ('Ruminococcus bicirculans') reveals two chromosomes and a selective capacity to utilize plant glucans.</title>
        <authorList>
            <consortium name="NISC Comparative Sequencing Program"/>
            <person name="Wegmann U."/>
            <person name="Louis P."/>
            <person name="Goesmann A."/>
            <person name="Henrissat B."/>
            <person name="Duncan S.H."/>
            <person name="Flint H.J."/>
        </authorList>
    </citation>
    <scope>NUCLEOTIDE SEQUENCE</scope>
    <source>
        <strain evidence="3">CCM 8937</strain>
    </source>
</reference>
<accession>A0ABW4BKL9</accession>
<dbReference type="RefSeq" id="WP_379880284.1">
    <property type="nucleotide sequence ID" value="NZ_JBHTOH010000018.1"/>
</dbReference>
<protein>
    <submittedName>
        <fullName evidence="3">Bro-N domain-containing protein</fullName>
    </submittedName>
</protein>
<feature type="domain" description="Bro-N" evidence="1">
    <location>
        <begin position="1"/>
        <end position="66"/>
    </location>
</feature>
<comment type="caution">
    <text evidence="3">The sequence shown here is derived from an EMBL/GenBank/DDBJ whole genome shotgun (WGS) entry which is preliminary data.</text>
</comment>
<evidence type="ECO:0000259" key="1">
    <source>
        <dbReference type="PROSITE" id="PS51750"/>
    </source>
</evidence>
<evidence type="ECO:0000313" key="2">
    <source>
        <dbReference type="EMBL" id="MFD1410618.1"/>
    </source>
</evidence>
<evidence type="ECO:0000313" key="4">
    <source>
        <dbReference type="Proteomes" id="UP001597191"/>
    </source>
</evidence>
<dbReference type="PANTHER" id="PTHR36180:SF2">
    <property type="entry name" value="BRO FAMILY PROTEIN"/>
    <property type="match status" value="1"/>
</dbReference>
<evidence type="ECO:0000313" key="3">
    <source>
        <dbReference type="EMBL" id="MFD1410744.1"/>
    </source>
</evidence>
<sequence>MIRTPDQTQLFKFKDNVVRALTIEGEPYFVGKDVAEILGYSNTRDALSIHVDIEDKNTVAIHDGNK</sequence>